<dbReference type="Pfam" id="PF02939">
    <property type="entry name" value="UcrQ"/>
    <property type="match status" value="1"/>
</dbReference>
<evidence type="ECO:0000313" key="12">
    <source>
        <dbReference type="EMBL" id="PFH53419.1"/>
    </source>
</evidence>
<dbReference type="PANTHER" id="PTHR12119:SF2">
    <property type="entry name" value="CYTOCHROME B-C1 COMPLEX SUBUNIT 8"/>
    <property type="match status" value="1"/>
</dbReference>
<keyword evidence="5 11" id="KW-0812">Transmembrane</keyword>
<gene>
    <name evidence="12" type="ORF">AMATHDRAFT_171189</name>
</gene>
<evidence type="ECO:0000313" key="13">
    <source>
        <dbReference type="Proteomes" id="UP000242287"/>
    </source>
</evidence>
<dbReference type="Proteomes" id="UP000242287">
    <property type="component" value="Unassembled WGS sequence"/>
</dbReference>
<evidence type="ECO:0000256" key="3">
    <source>
        <dbReference type="ARBA" id="ARBA00022448"/>
    </source>
</evidence>
<sequence>MRPTFARHSDMPGPKVYNLWWGDQTGIRQKGITQYTLSPFQAKAAPKMIRNYLFNGYRRLAGEAIFWIIPFGIGYGVYTWARNYEEWAKSKAGHLALEGHHD</sequence>
<dbReference type="InterPro" id="IPR036642">
    <property type="entry name" value="Cyt_bc1_su8_sf"/>
</dbReference>
<dbReference type="GO" id="GO:0005743">
    <property type="term" value="C:mitochondrial inner membrane"/>
    <property type="evidence" value="ECO:0007669"/>
    <property type="project" value="UniProtKB-SubCell"/>
</dbReference>
<keyword evidence="9 11" id="KW-0496">Mitochondrion</keyword>
<dbReference type="OrthoDB" id="6683853at2759"/>
<protein>
    <recommendedName>
        <fullName evidence="11">Cytochrome b-c1 complex subunit 8</fullName>
    </recommendedName>
    <alternativeName>
        <fullName evidence="11">Complex III subunit 8</fullName>
    </alternativeName>
</protein>
<feature type="transmembrane region" description="Helical" evidence="11">
    <location>
        <begin position="64"/>
        <end position="81"/>
    </location>
</feature>
<dbReference type="PANTHER" id="PTHR12119">
    <property type="entry name" value="UBIQUINOL-CYTOCHROME C REDUCTASE COMPLEX UBIQUINONE-BINDING PROTEIN QP-C"/>
    <property type="match status" value="1"/>
</dbReference>
<evidence type="ECO:0000256" key="11">
    <source>
        <dbReference type="RuleBase" id="RU368118"/>
    </source>
</evidence>
<dbReference type="STRING" id="703135.A0A2A9NSB3"/>
<keyword evidence="3 11" id="KW-0813">Transport</keyword>
<proteinExistence type="inferred from homology"/>
<evidence type="ECO:0000256" key="7">
    <source>
        <dbReference type="ARBA" id="ARBA00022982"/>
    </source>
</evidence>
<dbReference type="Gene3D" id="1.20.5.210">
    <property type="entry name" value="Cytochrome b-c1 complex subunit 8"/>
    <property type="match status" value="1"/>
</dbReference>
<evidence type="ECO:0000256" key="6">
    <source>
        <dbReference type="ARBA" id="ARBA00022792"/>
    </source>
</evidence>
<keyword evidence="8 11" id="KW-1133">Transmembrane helix</keyword>
<name>A0A2A9NSB3_9AGAR</name>
<organism evidence="12 13">
    <name type="scientific">Amanita thiersii Skay4041</name>
    <dbReference type="NCBI Taxonomy" id="703135"/>
    <lineage>
        <taxon>Eukaryota</taxon>
        <taxon>Fungi</taxon>
        <taxon>Dikarya</taxon>
        <taxon>Basidiomycota</taxon>
        <taxon>Agaricomycotina</taxon>
        <taxon>Agaricomycetes</taxon>
        <taxon>Agaricomycetidae</taxon>
        <taxon>Agaricales</taxon>
        <taxon>Pluteineae</taxon>
        <taxon>Amanitaceae</taxon>
        <taxon>Amanita</taxon>
    </lineage>
</organism>
<evidence type="ECO:0000256" key="8">
    <source>
        <dbReference type="ARBA" id="ARBA00022989"/>
    </source>
</evidence>
<reference evidence="12 13" key="1">
    <citation type="submission" date="2014-02" db="EMBL/GenBank/DDBJ databases">
        <title>Transposable element dynamics among asymbiotic and ectomycorrhizal Amanita fungi.</title>
        <authorList>
            <consortium name="DOE Joint Genome Institute"/>
            <person name="Hess J."/>
            <person name="Skrede I."/>
            <person name="Wolfe B."/>
            <person name="LaButti K."/>
            <person name="Ohm R.A."/>
            <person name="Grigoriev I.V."/>
            <person name="Pringle A."/>
        </authorList>
    </citation>
    <scope>NUCLEOTIDE SEQUENCE [LARGE SCALE GENOMIC DNA]</scope>
    <source>
        <strain evidence="12 13">SKay4041</strain>
    </source>
</reference>
<comment type="subcellular location">
    <subcellularLocation>
        <location evidence="1 11">Mitochondrion inner membrane</location>
        <topology evidence="1 11">Single-pass membrane protein</topology>
    </subcellularLocation>
</comment>
<comment type="subunit">
    <text evidence="11">Component of the ubiquinol-cytochrome c oxidoreductase (cytochrome b-c1 complex, complex III, CIII), a multisubunit enzyme composed of 3 respiratory subunits cytochrome b, cytochrome c1 and Rieske protein, 2 core protein subunits, and additional low-molecular weight protein subunits. The complex exists as an obligatory dimer and forms supercomplexes (SCs) in the inner mitochondrial membrane with cytochrome c oxidase (complex IV, CIV).</text>
</comment>
<comment type="function">
    <text evidence="11">Component of the ubiquinol-cytochrome c oxidoreductase, a multisubunit transmembrane complex that is part of the mitochondrial electron transport chain which drives oxidative phosphorylation. The complex plays an important role in the uptake of multiple carbon sources present in different host niches.</text>
</comment>
<keyword evidence="10 11" id="KW-0472">Membrane</keyword>
<dbReference type="AlphaFoldDB" id="A0A2A9NSB3"/>
<evidence type="ECO:0000256" key="9">
    <source>
        <dbReference type="ARBA" id="ARBA00023128"/>
    </source>
</evidence>
<dbReference type="EMBL" id="KZ301973">
    <property type="protein sequence ID" value="PFH53419.1"/>
    <property type="molecule type" value="Genomic_DNA"/>
</dbReference>
<keyword evidence="7 11" id="KW-0249">Electron transport</keyword>
<evidence type="ECO:0000256" key="10">
    <source>
        <dbReference type="ARBA" id="ARBA00023136"/>
    </source>
</evidence>
<dbReference type="InterPro" id="IPR004205">
    <property type="entry name" value="Cyt_bc1_su8"/>
</dbReference>
<dbReference type="GO" id="GO:0006122">
    <property type="term" value="P:mitochondrial electron transport, ubiquinol to cytochrome c"/>
    <property type="evidence" value="ECO:0007669"/>
    <property type="project" value="UniProtKB-UniRule"/>
</dbReference>
<evidence type="ECO:0000256" key="2">
    <source>
        <dbReference type="ARBA" id="ARBA00007668"/>
    </source>
</evidence>
<keyword evidence="13" id="KW-1185">Reference proteome</keyword>
<dbReference type="SUPFAM" id="SSF81508">
    <property type="entry name" value="Ubiquinone-binding protein QP-C of cytochrome bc1 complex (Ubiquinol-cytochrome c reductase)"/>
    <property type="match status" value="1"/>
</dbReference>
<keyword evidence="4 11" id="KW-0679">Respiratory chain</keyword>
<evidence type="ECO:0000256" key="4">
    <source>
        <dbReference type="ARBA" id="ARBA00022660"/>
    </source>
</evidence>
<keyword evidence="6 11" id="KW-0999">Mitochondrion inner membrane</keyword>
<evidence type="ECO:0000256" key="1">
    <source>
        <dbReference type="ARBA" id="ARBA00004434"/>
    </source>
</evidence>
<accession>A0A2A9NSB3</accession>
<evidence type="ECO:0000256" key="5">
    <source>
        <dbReference type="ARBA" id="ARBA00022692"/>
    </source>
</evidence>
<comment type="similarity">
    <text evidence="2 11">Belongs to the UQCRQ/QCR8 family.</text>
</comment>
<dbReference type="GO" id="GO:0045275">
    <property type="term" value="C:respiratory chain complex III"/>
    <property type="evidence" value="ECO:0007669"/>
    <property type="project" value="UniProtKB-UniRule"/>
</dbReference>